<dbReference type="InterPro" id="IPR045247">
    <property type="entry name" value="Oye-like"/>
</dbReference>
<dbReference type="PANTHER" id="PTHR22893">
    <property type="entry name" value="NADH OXIDOREDUCTASE-RELATED"/>
    <property type="match status" value="1"/>
</dbReference>
<organism evidence="2 3">
    <name type="scientific">Macrolepiota fuliginosa MF-IS2</name>
    <dbReference type="NCBI Taxonomy" id="1400762"/>
    <lineage>
        <taxon>Eukaryota</taxon>
        <taxon>Fungi</taxon>
        <taxon>Dikarya</taxon>
        <taxon>Basidiomycota</taxon>
        <taxon>Agaricomycotina</taxon>
        <taxon>Agaricomycetes</taxon>
        <taxon>Agaricomycetidae</taxon>
        <taxon>Agaricales</taxon>
        <taxon>Agaricineae</taxon>
        <taxon>Agaricaceae</taxon>
        <taxon>Macrolepiota</taxon>
    </lineage>
</organism>
<accession>A0A9P5XA61</accession>
<dbReference type="GO" id="GO:0016491">
    <property type="term" value="F:oxidoreductase activity"/>
    <property type="evidence" value="ECO:0007669"/>
    <property type="project" value="InterPro"/>
</dbReference>
<dbReference type="Gene3D" id="3.20.20.70">
    <property type="entry name" value="Aldolase class I"/>
    <property type="match status" value="1"/>
</dbReference>
<dbReference type="Pfam" id="PF00724">
    <property type="entry name" value="Oxidored_FMN"/>
    <property type="match status" value="1"/>
</dbReference>
<reference evidence="2" key="1">
    <citation type="submission" date="2020-11" db="EMBL/GenBank/DDBJ databases">
        <authorList>
            <consortium name="DOE Joint Genome Institute"/>
            <person name="Ahrendt S."/>
            <person name="Riley R."/>
            <person name="Andreopoulos W."/>
            <person name="Labutti K."/>
            <person name="Pangilinan J."/>
            <person name="Ruiz-Duenas F.J."/>
            <person name="Barrasa J.M."/>
            <person name="Sanchez-Garcia M."/>
            <person name="Camarero S."/>
            <person name="Miyauchi S."/>
            <person name="Serrano A."/>
            <person name="Linde D."/>
            <person name="Babiker R."/>
            <person name="Drula E."/>
            <person name="Ayuso-Fernandez I."/>
            <person name="Pacheco R."/>
            <person name="Padilla G."/>
            <person name="Ferreira P."/>
            <person name="Barriuso J."/>
            <person name="Kellner H."/>
            <person name="Castanera R."/>
            <person name="Alfaro M."/>
            <person name="Ramirez L."/>
            <person name="Pisabarro A.G."/>
            <person name="Kuo A."/>
            <person name="Tritt A."/>
            <person name="Lipzen A."/>
            <person name="He G."/>
            <person name="Yan M."/>
            <person name="Ng V."/>
            <person name="Cullen D."/>
            <person name="Martin F."/>
            <person name="Rosso M.-N."/>
            <person name="Henrissat B."/>
            <person name="Hibbett D."/>
            <person name="Martinez A.T."/>
            <person name="Grigoriev I.V."/>
        </authorList>
    </citation>
    <scope>NUCLEOTIDE SEQUENCE</scope>
    <source>
        <strain evidence="2">MF-IS2</strain>
    </source>
</reference>
<evidence type="ECO:0000313" key="2">
    <source>
        <dbReference type="EMBL" id="KAF9446925.1"/>
    </source>
</evidence>
<dbReference type="OrthoDB" id="276546at2759"/>
<proteinExistence type="predicted"/>
<dbReference type="AlphaFoldDB" id="A0A9P5XA61"/>
<dbReference type="CDD" id="cd02933">
    <property type="entry name" value="OYE_like_FMN"/>
    <property type="match status" value="1"/>
</dbReference>
<evidence type="ECO:0000313" key="3">
    <source>
        <dbReference type="Proteomes" id="UP000807342"/>
    </source>
</evidence>
<dbReference type="InterPro" id="IPR013785">
    <property type="entry name" value="Aldolase_TIM"/>
</dbReference>
<dbReference type="GO" id="GO:0010181">
    <property type="term" value="F:FMN binding"/>
    <property type="evidence" value="ECO:0007669"/>
    <property type="project" value="InterPro"/>
</dbReference>
<dbReference type="SUPFAM" id="SSF51395">
    <property type="entry name" value="FMN-linked oxidoreductases"/>
    <property type="match status" value="1"/>
</dbReference>
<dbReference type="Proteomes" id="UP000807342">
    <property type="component" value="Unassembled WGS sequence"/>
</dbReference>
<dbReference type="FunFam" id="3.20.20.70:FF:000138">
    <property type="entry name" value="NADPH dehydrogenase 1"/>
    <property type="match status" value="1"/>
</dbReference>
<evidence type="ECO:0000259" key="1">
    <source>
        <dbReference type="Pfam" id="PF00724"/>
    </source>
</evidence>
<protein>
    <submittedName>
        <fullName evidence="2">NADH:flavin oxidoreductase/NADH oxidase</fullName>
    </submittedName>
</protein>
<dbReference type="InterPro" id="IPR001155">
    <property type="entry name" value="OxRdtase_FMN_N"/>
</dbReference>
<keyword evidence="3" id="KW-1185">Reference proteome</keyword>
<feature type="domain" description="NADH:flavin oxidoreductase/NADH oxidase N-terminal" evidence="1">
    <location>
        <begin position="7"/>
        <end position="338"/>
    </location>
</feature>
<dbReference type="PANTHER" id="PTHR22893:SF91">
    <property type="entry name" value="NADPH DEHYDROGENASE 2-RELATED"/>
    <property type="match status" value="1"/>
</dbReference>
<dbReference type="EMBL" id="MU151223">
    <property type="protein sequence ID" value="KAF9446925.1"/>
    <property type="molecule type" value="Genomic_DNA"/>
</dbReference>
<sequence>MTISAPKLFQPFSLGKLALKHRIVMSPLTRYRATRLTHVPINPMVKTYYAQRSNTPGTLIVTEATLIAAKAGGFVNVPGIWSQEQIQAWKEITDAVHANGSHIFVQLWALGRTAHSEELHEEDPSLEYIAPSPIPLSNRTEVPRKLTVPEIKEFVELFAQAARNAIAAGFDGVEIHNANGYLPDQFLKEISNQRTDEYGGSIENRSRFTLEVSEAVVNAIGEEKTGIRLSPWGVFQDMKIEDPIPQFSYLVQKLKERFPNFAYLHVIEPVASGPEYADKSNDFLRKIWHPKPFISASNHTRESAVKAAREKDDLVAFGRLFIANPDLPTRLRHDLSLNEPDHKTFYTHGDAPVGYTDYPFAGGEQGKGHLDSTQN</sequence>
<name>A0A9P5XA61_9AGAR</name>
<comment type="caution">
    <text evidence="2">The sequence shown here is derived from an EMBL/GenBank/DDBJ whole genome shotgun (WGS) entry which is preliminary data.</text>
</comment>
<gene>
    <name evidence="2" type="ORF">P691DRAFT_761219</name>
</gene>